<dbReference type="Proteomes" id="UP000503462">
    <property type="component" value="Chromosome 3"/>
</dbReference>
<organism evidence="2 3">
    <name type="scientific">Peltaster fructicola</name>
    <dbReference type="NCBI Taxonomy" id="286661"/>
    <lineage>
        <taxon>Eukaryota</taxon>
        <taxon>Fungi</taxon>
        <taxon>Dikarya</taxon>
        <taxon>Ascomycota</taxon>
        <taxon>Pezizomycotina</taxon>
        <taxon>Dothideomycetes</taxon>
        <taxon>Dothideomycetes incertae sedis</taxon>
        <taxon>Peltaster</taxon>
    </lineage>
</organism>
<dbReference type="AlphaFoldDB" id="A0A6H0XWC4"/>
<feature type="compositionally biased region" description="Low complexity" evidence="1">
    <location>
        <begin position="77"/>
        <end position="91"/>
    </location>
</feature>
<proteinExistence type="predicted"/>
<reference evidence="2 3" key="1">
    <citation type="journal article" date="2016" name="Sci. Rep.">
        <title>Peltaster fructicola genome reveals evolution from an invasive phytopathogen to an ectophytic parasite.</title>
        <authorList>
            <person name="Xu C."/>
            <person name="Chen H."/>
            <person name="Gleason M.L."/>
            <person name="Xu J.R."/>
            <person name="Liu H."/>
            <person name="Zhang R."/>
            <person name="Sun G."/>
        </authorList>
    </citation>
    <scope>NUCLEOTIDE SEQUENCE [LARGE SCALE GENOMIC DNA]</scope>
    <source>
        <strain evidence="2 3">LNHT1506</strain>
    </source>
</reference>
<feature type="region of interest" description="Disordered" evidence="1">
    <location>
        <begin position="1"/>
        <end position="98"/>
    </location>
</feature>
<gene>
    <name evidence="2" type="ORF">AMS68_004541</name>
</gene>
<evidence type="ECO:0000313" key="3">
    <source>
        <dbReference type="Proteomes" id="UP000503462"/>
    </source>
</evidence>
<feature type="compositionally biased region" description="Polar residues" evidence="1">
    <location>
        <begin position="274"/>
        <end position="293"/>
    </location>
</feature>
<feature type="region of interest" description="Disordered" evidence="1">
    <location>
        <begin position="348"/>
        <end position="375"/>
    </location>
</feature>
<feature type="region of interest" description="Disordered" evidence="1">
    <location>
        <begin position="252"/>
        <end position="302"/>
    </location>
</feature>
<evidence type="ECO:0000256" key="1">
    <source>
        <dbReference type="SAM" id="MobiDB-lite"/>
    </source>
</evidence>
<evidence type="ECO:0000313" key="2">
    <source>
        <dbReference type="EMBL" id="QIW99023.1"/>
    </source>
</evidence>
<dbReference type="EMBL" id="CP051141">
    <property type="protein sequence ID" value="QIW99023.1"/>
    <property type="molecule type" value="Genomic_DNA"/>
</dbReference>
<feature type="compositionally biased region" description="Basic and acidic residues" evidence="1">
    <location>
        <begin position="353"/>
        <end position="365"/>
    </location>
</feature>
<name>A0A6H0XWC4_9PEZI</name>
<dbReference type="OrthoDB" id="2351940at2759"/>
<protein>
    <submittedName>
        <fullName evidence="2">Uncharacterized protein</fullName>
    </submittedName>
</protein>
<accession>A0A6H0XWC4</accession>
<keyword evidence="3" id="KW-1185">Reference proteome</keyword>
<feature type="compositionally biased region" description="Basic residues" evidence="1">
    <location>
        <begin position="32"/>
        <end position="41"/>
    </location>
</feature>
<sequence length="432" mass="48939">MSDRPSNRPRPIYATRQGQYDQPPATGAQRPWFRRRQSRLHRFYDNEPAVTASGEPVTRSPYGDVTTTTQPRRRQRSMSPESSSQQDSSFSSDRRRGYDEFRQHLTKRRKIEPDVLSRRILYGHHGQVEPGRLKMFLISCDGGQHTDPSSPHIDLGPGNVLKTDKSVYSSDRRSASIIIRHADDTPFTLTQLMVVAPEHGFDAPVKEGLIYVSMTLDALTKYTDKVEDALQHEPPPYTAEPESITDHAESPDELALYSPPPAQRSGYSTDHVETQQTSLGRARPNSYNTTSTDGDIEPEDSTSQEVIDFRVRRLQLSQRRRWRDRRLNRALPLVDDFSAFVDSTSQFGSSYDTESRRPSRIRPGDVLDPGLPSTTESGCQRVELSMLEKKLLKKDILQVTIRPYTSPASVSVQRATESRSISERLSVAGLFY</sequence>